<dbReference type="AlphaFoldDB" id="A0A3M7QIG3"/>
<reference evidence="1 2" key="1">
    <citation type="journal article" date="2018" name="Sci. Rep.">
        <title>Genomic signatures of local adaptation to the degree of environmental predictability in rotifers.</title>
        <authorList>
            <person name="Franch-Gras L."/>
            <person name="Hahn C."/>
            <person name="Garcia-Roger E.M."/>
            <person name="Carmona M.J."/>
            <person name="Serra M."/>
            <person name="Gomez A."/>
        </authorList>
    </citation>
    <scope>NUCLEOTIDE SEQUENCE [LARGE SCALE GENOMIC DNA]</scope>
    <source>
        <strain evidence="1">HYR1</strain>
    </source>
</reference>
<comment type="caution">
    <text evidence="1">The sequence shown here is derived from an EMBL/GenBank/DDBJ whole genome shotgun (WGS) entry which is preliminary data.</text>
</comment>
<sequence length="112" mass="12567">MKKTDLKIKINLSSFKCLTLGNKDSSISKNCRSFTTEKNNLKHRTFSMLFQHWIHFLSFLTRSTSISNGDVFAQLSALSSSCSSSLNSMAGLRRCSFVYTEHIVLATLHTAP</sequence>
<gene>
    <name evidence="1" type="ORF">BpHYR1_007896</name>
</gene>
<organism evidence="1 2">
    <name type="scientific">Brachionus plicatilis</name>
    <name type="common">Marine rotifer</name>
    <name type="synonym">Brachionus muelleri</name>
    <dbReference type="NCBI Taxonomy" id="10195"/>
    <lineage>
        <taxon>Eukaryota</taxon>
        <taxon>Metazoa</taxon>
        <taxon>Spiralia</taxon>
        <taxon>Gnathifera</taxon>
        <taxon>Rotifera</taxon>
        <taxon>Eurotatoria</taxon>
        <taxon>Monogononta</taxon>
        <taxon>Pseudotrocha</taxon>
        <taxon>Ploima</taxon>
        <taxon>Brachionidae</taxon>
        <taxon>Brachionus</taxon>
    </lineage>
</organism>
<name>A0A3M7QIG3_BRAPC</name>
<accession>A0A3M7QIG3</accession>
<evidence type="ECO:0000313" key="2">
    <source>
        <dbReference type="Proteomes" id="UP000276133"/>
    </source>
</evidence>
<keyword evidence="2" id="KW-1185">Reference proteome</keyword>
<dbReference type="EMBL" id="REGN01006062">
    <property type="protein sequence ID" value="RNA11033.1"/>
    <property type="molecule type" value="Genomic_DNA"/>
</dbReference>
<evidence type="ECO:0000313" key="1">
    <source>
        <dbReference type="EMBL" id="RNA11033.1"/>
    </source>
</evidence>
<dbReference type="Proteomes" id="UP000276133">
    <property type="component" value="Unassembled WGS sequence"/>
</dbReference>
<proteinExistence type="predicted"/>
<protein>
    <submittedName>
        <fullName evidence="1">Uncharacterized protein</fullName>
    </submittedName>
</protein>